<name>A0A087TX86_STEMI</name>
<evidence type="ECO:0000313" key="2">
    <source>
        <dbReference type="Proteomes" id="UP000054359"/>
    </source>
</evidence>
<keyword evidence="2" id="KW-1185">Reference proteome</keyword>
<accession>A0A087TX86</accession>
<reference evidence="1 2" key="1">
    <citation type="submission" date="2013-11" db="EMBL/GenBank/DDBJ databases">
        <title>Genome sequencing of Stegodyphus mimosarum.</title>
        <authorList>
            <person name="Bechsgaard J."/>
        </authorList>
    </citation>
    <scope>NUCLEOTIDE SEQUENCE [LARGE SCALE GENOMIC DNA]</scope>
</reference>
<dbReference type="Proteomes" id="UP000054359">
    <property type="component" value="Unassembled WGS sequence"/>
</dbReference>
<gene>
    <name evidence="1" type="ORF">X975_22480</name>
</gene>
<evidence type="ECO:0000313" key="1">
    <source>
        <dbReference type="EMBL" id="KFM69725.1"/>
    </source>
</evidence>
<organism evidence="1 2">
    <name type="scientific">Stegodyphus mimosarum</name>
    <name type="common">African social velvet spider</name>
    <dbReference type="NCBI Taxonomy" id="407821"/>
    <lineage>
        <taxon>Eukaryota</taxon>
        <taxon>Metazoa</taxon>
        <taxon>Ecdysozoa</taxon>
        <taxon>Arthropoda</taxon>
        <taxon>Chelicerata</taxon>
        <taxon>Arachnida</taxon>
        <taxon>Araneae</taxon>
        <taxon>Araneomorphae</taxon>
        <taxon>Entelegynae</taxon>
        <taxon>Eresoidea</taxon>
        <taxon>Eresidae</taxon>
        <taxon>Stegodyphus</taxon>
    </lineage>
</organism>
<dbReference type="OMA" id="KYCISEL"/>
<feature type="non-terminal residue" evidence="1">
    <location>
        <position position="185"/>
    </location>
</feature>
<dbReference type="EMBL" id="KK117163">
    <property type="protein sequence ID" value="KFM69725.1"/>
    <property type="molecule type" value="Genomic_DNA"/>
</dbReference>
<proteinExistence type="predicted"/>
<sequence length="185" mass="21037">MKSDTGRLTKETLSTLILTTTCMIELCRYCIGELNMSYFLPGKIQTDELEHRFSLYLRMAGTHYHISLRQVFEVENKLCARSVLNLTMLSKSKGIIVIGDFSNSFDLIDTSHEITVKYIHNFKHIDVTDADLESMVDKLPLVAYLAGYCCHSVMNRLKCDDCGGNLVIEKPLIIPPSFKHIHNCD</sequence>
<dbReference type="AlphaFoldDB" id="A0A087TX86"/>
<dbReference type="OrthoDB" id="6485764at2759"/>
<protein>
    <submittedName>
        <fullName evidence="1">Uncharacterized protein</fullName>
    </submittedName>
</protein>